<proteinExistence type="predicted"/>
<evidence type="ECO:0000313" key="2">
    <source>
        <dbReference type="Proteomes" id="UP000614410"/>
    </source>
</evidence>
<evidence type="ECO:0000313" key="1">
    <source>
        <dbReference type="EMBL" id="MBJ7608012.1"/>
    </source>
</evidence>
<organism evidence="1 2">
    <name type="scientific">Candidatus Amunia macphersoniae</name>
    <dbReference type="NCBI Taxonomy" id="3127014"/>
    <lineage>
        <taxon>Bacteria</taxon>
        <taxon>Bacillati</taxon>
        <taxon>Candidatus Dormiibacterota</taxon>
        <taxon>Candidatus Dormibacteria</taxon>
        <taxon>Candidatus Aeolococcales</taxon>
        <taxon>Candidatus Aeolococcaceae</taxon>
        <taxon>Candidatus Amunia</taxon>
    </lineage>
</organism>
<dbReference type="AlphaFoldDB" id="A0A934KMT9"/>
<dbReference type="EMBL" id="JAEKNN010000005">
    <property type="protein sequence ID" value="MBJ7608012.1"/>
    <property type="molecule type" value="Genomic_DNA"/>
</dbReference>
<gene>
    <name evidence="1" type="ORF">JF887_01075</name>
</gene>
<dbReference type="Proteomes" id="UP000614410">
    <property type="component" value="Unassembled WGS sequence"/>
</dbReference>
<sequence length="66" mass="7579">MHRPLPPRQHGVVVEATPEPDPACRDQVMRWLTTWPVVEIPGAGRDLHLEQPDRWQRCLTSFLAAI</sequence>
<comment type="caution">
    <text evidence="1">The sequence shown here is derived from an EMBL/GenBank/DDBJ whole genome shotgun (WGS) entry which is preliminary data.</text>
</comment>
<dbReference type="InterPro" id="IPR029058">
    <property type="entry name" value="AB_hydrolase_fold"/>
</dbReference>
<evidence type="ECO:0008006" key="3">
    <source>
        <dbReference type="Google" id="ProtNLM"/>
    </source>
</evidence>
<accession>A0A934KMT9</accession>
<protein>
    <recommendedName>
        <fullName evidence="3">Alpha/beta hydrolase</fullName>
    </recommendedName>
</protein>
<name>A0A934KMT9_9BACT</name>
<dbReference type="Gene3D" id="3.40.50.1820">
    <property type="entry name" value="alpha/beta hydrolase"/>
    <property type="match status" value="1"/>
</dbReference>
<reference evidence="1 2" key="1">
    <citation type="submission" date="2020-10" db="EMBL/GenBank/DDBJ databases">
        <title>Ca. Dormibacterota MAGs.</title>
        <authorList>
            <person name="Montgomery K."/>
        </authorList>
    </citation>
    <scope>NUCLEOTIDE SEQUENCE [LARGE SCALE GENOMIC DNA]</scope>
    <source>
        <strain evidence="1">Mitchell_Peninsula_5</strain>
    </source>
</reference>